<proteinExistence type="predicted"/>
<sequence length="379" mass="42654">MLSMGYPTEIRAANKRPSKPVKVTKAKANPRPQYPTPFDPDDLTRRLYAVLAEQKTQAERKRRARTDAEKRTHGEPKPRKGGLAESSQPKINNVNKTPKAHAVPKPSSAKAAQSDHARGSTKGDELHRSTSKSSKENDADEPKPAPYHHVPQVAASQFAVTTNSDRLGELPLVHKLSRPAMKFHMEGPNASREIAELGADASPTAQVRALRRAQSQRERQYDRNHFQQTHSLRRVQEAEDRENGEAPQRHTFEAQERPTWVENTNLSETRRQSTGTMLAKTLGRVVEGQPLNGMSHGDRLEPWSEQELAVIADDHRVDWTQSDEAAPRLERSAPRKQESRWNLRARISSSAKQSKPPSEGVTQGESEKHKFGFFARFKH</sequence>
<dbReference type="HOGENOM" id="CLU_051030_0_0_1"/>
<feature type="compositionally biased region" description="Basic residues" evidence="1">
    <location>
        <begin position="13"/>
        <end position="25"/>
    </location>
</feature>
<feature type="compositionally biased region" description="Basic and acidic residues" evidence="1">
    <location>
        <begin position="215"/>
        <end position="225"/>
    </location>
</feature>
<reference evidence="2 3" key="1">
    <citation type="journal article" date="2014" name="BMC Genomics">
        <title>Comparative genome sequencing reveals chemotype-specific gene clusters in the toxigenic black mold Stachybotrys.</title>
        <authorList>
            <person name="Semeiks J."/>
            <person name="Borek D."/>
            <person name="Otwinowski Z."/>
            <person name="Grishin N.V."/>
        </authorList>
    </citation>
    <scope>NUCLEOTIDE SEQUENCE [LARGE SCALE GENOMIC DNA]</scope>
    <source>
        <strain evidence="3">CBS 109288 / IBT 7711</strain>
    </source>
</reference>
<feature type="region of interest" description="Disordered" evidence="1">
    <location>
        <begin position="211"/>
        <end position="250"/>
    </location>
</feature>
<keyword evidence="3" id="KW-1185">Reference proteome</keyword>
<dbReference type="OrthoDB" id="5204927at2759"/>
<protein>
    <submittedName>
        <fullName evidence="2">Uncharacterized protein</fullName>
    </submittedName>
</protein>
<feature type="compositionally biased region" description="Basic and acidic residues" evidence="1">
    <location>
        <begin position="234"/>
        <end position="250"/>
    </location>
</feature>
<feature type="region of interest" description="Disordered" evidence="1">
    <location>
        <begin position="1"/>
        <end position="160"/>
    </location>
</feature>
<evidence type="ECO:0000256" key="1">
    <source>
        <dbReference type="SAM" id="MobiDB-lite"/>
    </source>
</evidence>
<organism evidence="2 3">
    <name type="scientific">Stachybotrys chartarum (strain CBS 109288 / IBT 7711)</name>
    <name type="common">Toxic black mold</name>
    <name type="synonym">Stilbospora chartarum</name>
    <dbReference type="NCBI Taxonomy" id="1280523"/>
    <lineage>
        <taxon>Eukaryota</taxon>
        <taxon>Fungi</taxon>
        <taxon>Dikarya</taxon>
        <taxon>Ascomycota</taxon>
        <taxon>Pezizomycotina</taxon>
        <taxon>Sordariomycetes</taxon>
        <taxon>Hypocreomycetidae</taxon>
        <taxon>Hypocreales</taxon>
        <taxon>Stachybotryaceae</taxon>
        <taxon>Stachybotrys</taxon>
    </lineage>
</organism>
<dbReference type="Proteomes" id="UP000028045">
    <property type="component" value="Unassembled WGS sequence"/>
</dbReference>
<dbReference type="EMBL" id="KL648636">
    <property type="protein sequence ID" value="KEY67000.1"/>
    <property type="molecule type" value="Genomic_DNA"/>
</dbReference>
<feature type="compositionally biased region" description="Basic and acidic residues" evidence="1">
    <location>
        <begin position="113"/>
        <end position="143"/>
    </location>
</feature>
<name>A0A084ANX1_STACB</name>
<feature type="compositionally biased region" description="Polar residues" evidence="1">
    <location>
        <begin position="347"/>
        <end position="364"/>
    </location>
</feature>
<gene>
    <name evidence="2" type="ORF">S7711_05121</name>
</gene>
<dbReference type="AlphaFoldDB" id="A0A084ANX1"/>
<feature type="region of interest" description="Disordered" evidence="1">
    <location>
        <begin position="319"/>
        <end position="379"/>
    </location>
</feature>
<accession>A0A084ANX1</accession>
<evidence type="ECO:0000313" key="2">
    <source>
        <dbReference type="EMBL" id="KEY67000.1"/>
    </source>
</evidence>
<feature type="compositionally biased region" description="Polar residues" evidence="1">
    <location>
        <begin position="85"/>
        <end position="96"/>
    </location>
</feature>
<feature type="compositionally biased region" description="Basic and acidic residues" evidence="1">
    <location>
        <begin position="325"/>
        <end position="341"/>
    </location>
</feature>
<feature type="compositionally biased region" description="Basic and acidic residues" evidence="1">
    <location>
        <begin position="65"/>
        <end position="78"/>
    </location>
</feature>
<evidence type="ECO:0000313" key="3">
    <source>
        <dbReference type="Proteomes" id="UP000028045"/>
    </source>
</evidence>